<evidence type="ECO:0000313" key="2">
    <source>
        <dbReference type="EMBL" id="QYA32282.1"/>
    </source>
</evidence>
<dbReference type="AlphaFoldDB" id="A0AAT9P585"/>
<protein>
    <submittedName>
        <fullName evidence="2">Helix-turn-helix transcriptional regulator</fullName>
    </submittedName>
</protein>
<dbReference type="SMART" id="SM00530">
    <property type="entry name" value="HTH_XRE"/>
    <property type="match status" value="1"/>
</dbReference>
<reference evidence="2" key="1">
    <citation type="submission" date="2021-07" db="EMBL/GenBank/DDBJ databases">
        <title>Prevalence and characterization of methicillin-resistant Macrococcus spp. in food producing animals and meat in Switzerland in 2019.</title>
        <authorList>
            <person name="Keller J.E."/>
            <person name="Schwendener S."/>
            <person name="Neuenschwander J."/>
            <person name="Overesch G."/>
            <person name="Perreten V."/>
        </authorList>
    </citation>
    <scope>NUCLEOTIDE SEQUENCE</scope>
    <source>
        <strain evidence="2">19Msa1099</strain>
    </source>
</reference>
<organism evidence="2">
    <name type="scientific">Macrococcus psychrotolerans</name>
    <dbReference type="NCBI Taxonomy" id="3039389"/>
    <lineage>
        <taxon>Bacteria</taxon>
        <taxon>Bacillati</taxon>
        <taxon>Bacillota</taxon>
        <taxon>Bacilli</taxon>
        <taxon>Bacillales</taxon>
        <taxon>Staphylococcaceae</taxon>
        <taxon>Macrococcus</taxon>
    </lineage>
</organism>
<dbReference type="EMBL" id="CP079955">
    <property type="protein sequence ID" value="QYA32282.1"/>
    <property type="molecule type" value="Genomic_DNA"/>
</dbReference>
<dbReference type="Pfam" id="PF13443">
    <property type="entry name" value="HTH_26"/>
    <property type="match status" value="1"/>
</dbReference>
<proteinExistence type="predicted"/>
<feature type="domain" description="HTH cro/C1-type" evidence="1">
    <location>
        <begin position="8"/>
        <end position="62"/>
    </location>
</feature>
<dbReference type="PROSITE" id="PS50943">
    <property type="entry name" value="HTH_CROC1"/>
    <property type="match status" value="1"/>
</dbReference>
<sequence length="76" mass="8426">MTINTNLLKSKMALHGMTINDLSNETGLHRDTVSNIINNKTAPSYPAINALYYALNLSPEDGKDIFFGSDLRNKKV</sequence>
<name>A0AAT9P585_9STAP</name>
<dbReference type="CDD" id="cd00093">
    <property type="entry name" value="HTH_XRE"/>
    <property type="match status" value="1"/>
</dbReference>
<evidence type="ECO:0000259" key="1">
    <source>
        <dbReference type="PROSITE" id="PS50943"/>
    </source>
</evidence>
<gene>
    <name evidence="2" type="ORF">KYI10_07775</name>
</gene>
<accession>A0AAT9P585</accession>
<dbReference type="InterPro" id="IPR001387">
    <property type="entry name" value="Cro/C1-type_HTH"/>
</dbReference>